<evidence type="ECO:0000313" key="1">
    <source>
        <dbReference type="EMBL" id="MFC4719413.1"/>
    </source>
</evidence>
<name>A0ABV9MXY0_9ENTE</name>
<gene>
    <name evidence="1" type="ORF">ACFO5I_06675</name>
</gene>
<comment type="caution">
    <text evidence="1">The sequence shown here is derived from an EMBL/GenBank/DDBJ whole genome shotgun (WGS) entry which is preliminary data.</text>
</comment>
<organism evidence="1 2">
    <name type="scientific">Enterococcus lemanii</name>
    <dbReference type="NCBI Taxonomy" id="1159752"/>
    <lineage>
        <taxon>Bacteria</taxon>
        <taxon>Bacillati</taxon>
        <taxon>Bacillota</taxon>
        <taxon>Bacilli</taxon>
        <taxon>Lactobacillales</taxon>
        <taxon>Enterococcaceae</taxon>
        <taxon>Enterococcus</taxon>
    </lineage>
</organism>
<dbReference type="InterPro" id="IPR051599">
    <property type="entry name" value="Cell_Envelope_Assoc"/>
</dbReference>
<sequence>MNKTVEAINCLANYCALKNLSALTSTQIQAKIGQKQVDLFVLFGGSILAGGDLLAQAIQDNLAKKYVIVGGHGHTTEALKEQMQPWLSQNEQVMTFSEAELFQLYLKNRYQVAADYLETKSTNCGNNITFLLRLIQENNLKAESILLMQDATMQRRMAAVMQKECDFPTRMLNFPAYEAQVKMDDFGHLSYTSEIPGMWSMARFIELLMGEIPRLHDTPTGYGPLGKNYLAHVAVPLEVRQAFATLEERFPQAVRVANPQFHSDYVQEKNDETR</sequence>
<dbReference type="Gene3D" id="1.10.3620.10">
    <property type="entry name" value="YdcF like domain"/>
    <property type="match status" value="1"/>
</dbReference>
<dbReference type="EMBL" id="JBHSGS010000038">
    <property type="protein sequence ID" value="MFC4719413.1"/>
    <property type="molecule type" value="Genomic_DNA"/>
</dbReference>
<dbReference type="Proteomes" id="UP001595969">
    <property type="component" value="Unassembled WGS sequence"/>
</dbReference>
<dbReference type="InterPro" id="IPR014729">
    <property type="entry name" value="Rossmann-like_a/b/a_fold"/>
</dbReference>
<reference evidence="2" key="1">
    <citation type="journal article" date="2019" name="Int. J. Syst. Evol. Microbiol.">
        <title>The Global Catalogue of Microorganisms (GCM) 10K type strain sequencing project: providing services to taxonomists for standard genome sequencing and annotation.</title>
        <authorList>
            <consortium name="The Broad Institute Genomics Platform"/>
            <consortium name="The Broad Institute Genome Sequencing Center for Infectious Disease"/>
            <person name="Wu L."/>
            <person name="Ma J."/>
        </authorList>
    </citation>
    <scope>NUCLEOTIDE SEQUENCE [LARGE SCALE GENOMIC DNA]</scope>
    <source>
        <strain evidence="2">CGMCC 1.19032</strain>
    </source>
</reference>
<proteinExistence type="predicted"/>
<dbReference type="PANTHER" id="PTHR30336:SF20">
    <property type="entry name" value="DUF218 DOMAIN-CONTAINING PROTEIN"/>
    <property type="match status" value="1"/>
</dbReference>
<dbReference type="PANTHER" id="PTHR30336">
    <property type="entry name" value="INNER MEMBRANE PROTEIN, PROBABLE PERMEASE"/>
    <property type="match status" value="1"/>
</dbReference>
<evidence type="ECO:0000313" key="2">
    <source>
        <dbReference type="Proteomes" id="UP001595969"/>
    </source>
</evidence>
<accession>A0ABV9MXY0</accession>
<protein>
    <submittedName>
        <fullName evidence="1">ElyC/SanA/YdcF family protein</fullName>
    </submittedName>
</protein>
<dbReference type="Gene3D" id="3.40.50.620">
    <property type="entry name" value="HUPs"/>
    <property type="match status" value="1"/>
</dbReference>
<keyword evidence="2" id="KW-1185">Reference proteome</keyword>
<dbReference type="RefSeq" id="WP_204655084.1">
    <property type="nucleotide sequence ID" value="NZ_JAFBFD010000055.1"/>
</dbReference>